<organism evidence="2 3">
    <name type="scientific">Cannabis sativa</name>
    <name type="common">Hemp</name>
    <name type="synonym">Marijuana</name>
    <dbReference type="NCBI Taxonomy" id="3483"/>
    <lineage>
        <taxon>Eukaryota</taxon>
        <taxon>Viridiplantae</taxon>
        <taxon>Streptophyta</taxon>
        <taxon>Embryophyta</taxon>
        <taxon>Tracheophyta</taxon>
        <taxon>Spermatophyta</taxon>
        <taxon>Magnoliopsida</taxon>
        <taxon>eudicotyledons</taxon>
        <taxon>Gunneridae</taxon>
        <taxon>Pentapetalae</taxon>
        <taxon>rosids</taxon>
        <taxon>fabids</taxon>
        <taxon>Rosales</taxon>
        <taxon>Cannabaceae</taxon>
        <taxon>Cannabis</taxon>
    </lineage>
</organism>
<dbReference type="PANTHER" id="PTHR36351">
    <property type="entry name" value="EMBRYO SAC DEVELOPMENT ARREST 12"/>
    <property type="match status" value="1"/>
</dbReference>
<dbReference type="EMBL" id="JAATIQ010000006">
    <property type="protein sequence ID" value="KAF4402797.1"/>
    <property type="molecule type" value="Genomic_DNA"/>
</dbReference>
<evidence type="ECO:0000313" key="3">
    <source>
        <dbReference type="Proteomes" id="UP000583929"/>
    </source>
</evidence>
<name>A0A7J6I5G0_CANSA</name>
<keyword evidence="3" id="KW-1185">Reference proteome</keyword>
<reference evidence="2 3" key="1">
    <citation type="journal article" date="2020" name="bioRxiv">
        <title>Sequence and annotation of 42 cannabis genomes reveals extensive copy number variation in cannabinoid synthesis and pathogen resistance genes.</title>
        <authorList>
            <person name="Mckernan K.J."/>
            <person name="Helbert Y."/>
            <person name="Kane L.T."/>
            <person name="Ebling H."/>
            <person name="Zhang L."/>
            <person name="Liu B."/>
            <person name="Eaton Z."/>
            <person name="Mclaughlin S."/>
            <person name="Kingan S."/>
            <person name="Baybayan P."/>
            <person name="Concepcion G."/>
            <person name="Jordan M."/>
            <person name="Riva A."/>
            <person name="Barbazuk W."/>
            <person name="Harkins T."/>
        </authorList>
    </citation>
    <scope>NUCLEOTIDE SEQUENCE [LARGE SCALE GENOMIC DNA]</scope>
    <source>
        <strain evidence="3">cv. Jamaican Lion 4</strain>
        <tissue evidence="2">Leaf</tissue>
    </source>
</reference>
<dbReference type="Proteomes" id="UP000583929">
    <property type="component" value="Unassembled WGS sequence"/>
</dbReference>
<sequence length="225" mass="26579">MVGVTGVLVPIIFYDGESETDMGDVFVYPDLDFKKLQTILCRKIRIPPHQFSVFMSSSESRKKIPVNGKVNFWVISRIKECIFVVVPKRSKREKGKNKNKSNQNLKDFRLLKRNDSIDYYYYYYDEDEYFQDQSISGYTFPTDWNRIKYAYKAINYQHEQMRYMIPCEDCLRAQALGIEDEFHLCVNDEMTFGFRTSSGPIARPNQIKSSKTWDLWSWTVNPSLV</sequence>
<dbReference type="Pfam" id="PF23596">
    <property type="entry name" value="DUF7138"/>
    <property type="match status" value="1"/>
</dbReference>
<proteinExistence type="predicted"/>
<dbReference type="PANTHER" id="PTHR36351:SF1">
    <property type="entry name" value="EMBRYO SAC DEVELOPMENT ARREST 12"/>
    <property type="match status" value="1"/>
</dbReference>
<evidence type="ECO:0000259" key="1">
    <source>
        <dbReference type="Pfam" id="PF23596"/>
    </source>
</evidence>
<dbReference type="AlphaFoldDB" id="A0A7J6I5G0"/>
<comment type="caution">
    <text evidence="2">The sequence shown here is derived from an EMBL/GenBank/DDBJ whole genome shotgun (WGS) entry which is preliminary data.</text>
</comment>
<dbReference type="InterPro" id="IPR055562">
    <property type="entry name" value="DUF7138"/>
</dbReference>
<feature type="domain" description="DUF7138" evidence="1">
    <location>
        <begin position="7"/>
        <end position="85"/>
    </location>
</feature>
<protein>
    <recommendedName>
        <fullName evidence="1">DUF7138 domain-containing protein</fullName>
    </recommendedName>
</protein>
<gene>
    <name evidence="2" type="ORF">G4B88_010249</name>
</gene>
<evidence type="ECO:0000313" key="2">
    <source>
        <dbReference type="EMBL" id="KAF4402797.1"/>
    </source>
</evidence>
<accession>A0A7J6I5G0</accession>